<dbReference type="InterPro" id="IPR015496">
    <property type="entry name" value="Ubiquilin"/>
</dbReference>
<dbReference type="EMBL" id="JH431820">
    <property type="status" value="NOT_ANNOTATED_CDS"/>
    <property type="molecule type" value="Genomic_DNA"/>
</dbReference>
<dbReference type="SMART" id="SM00165">
    <property type="entry name" value="UBA"/>
    <property type="match status" value="1"/>
</dbReference>
<dbReference type="InterPro" id="IPR029071">
    <property type="entry name" value="Ubiquitin-like_domsf"/>
</dbReference>
<feature type="domain" description="Ubiquitin-like" evidence="2">
    <location>
        <begin position="1"/>
        <end position="86"/>
    </location>
</feature>
<dbReference type="GO" id="GO:0006511">
    <property type="term" value="P:ubiquitin-dependent protein catabolic process"/>
    <property type="evidence" value="ECO:0007669"/>
    <property type="project" value="TreeGrafter"/>
</dbReference>
<dbReference type="InterPro" id="IPR009060">
    <property type="entry name" value="UBA-like_sf"/>
</dbReference>
<dbReference type="PROSITE" id="PS50053">
    <property type="entry name" value="UBIQUITIN_2"/>
    <property type="match status" value="1"/>
</dbReference>
<organism evidence="3 4">
    <name type="scientific">Strigamia maritima</name>
    <name type="common">European centipede</name>
    <name type="synonym">Geophilus maritimus</name>
    <dbReference type="NCBI Taxonomy" id="126957"/>
    <lineage>
        <taxon>Eukaryota</taxon>
        <taxon>Metazoa</taxon>
        <taxon>Ecdysozoa</taxon>
        <taxon>Arthropoda</taxon>
        <taxon>Myriapoda</taxon>
        <taxon>Chilopoda</taxon>
        <taxon>Pleurostigmophora</taxon>
        <taxon>Geophilomorpha</taxon>
        <taxon>Linotaeniidae</taxon>
        <taxon>Strigamia</taxon>
    </lineage>
</organism>
<dbReference type="PANTHER" id="PTHR10677">
    <property type="entry name" value="UBIQUILIN"/>
    <property type="match status" value="1"/>
</dbReference>
<dbReference type="Gene3D" id="1.10.8.10">
    <property type="entry name" value="DNA helicase RuvA subunit, C-terminal domain"/>
    <property type="match status" value="1"/>
</dbReference>
<keyword evidence="4" id="KW-1185">Reference proteome</keyword>
<dbReference type="OMA" id="QILIGWA"/>
<dbReference type="STRING" id="126957.T1J358"/>
<proteinExistence type="predicted"/>
<reference evidence="4" key="1">
    <citation type="submission" date="2011-05" db="EMBL/GenBank/DDBJ databases">
        <authorList>
            <person name="Richards S.R."/>
            <person name="Qu J."/>
            <person name="Jiang H."/>
            <person name="Jhangiani S.N."/>
            <person name="Agravi P."/>
            <person name="Goodspeed R."/>
            <person name="Gross S."/>
            <person name="Mandapat C."/>
            <person name="Jackson L."/>
            <person name="Mathew T."/>
            <person name="Pu L."/>
            <person name="Thornton R."/>
            <person name="Saada N."/>
            <person name="Wilczek-Boney K.B."/>
            <person name="Lee S."/>
            <person name="Kovar C."/>
            <person name="Wu Y."/>
            <person name="Scherer S.E."/>
            <person name="Worley K.C."/>
            <person name="Muzny D.M."/>
            <person name="Gibbs R."/>
        </authorList>
    </citation>
    <scope>NUCLEOTIDE SEQUENCE</scope>
    <source>
        <strain evidence="4">Brora</strain>
    </source>
</reference>
<dbReference type="AlphaFoldDB" id="T1J358"/>
<evidence type="ECO:0000313" key="4">
    <source>
        <dbReference type="Proteomes" id="UP000014500"/>
    </source>
</evidence>
<sequence>MTVSIQVLNLQIPSNENKWKRFTIDSIKLSDEVRLLKQEIAQRLTVTPFDIELIYCGRCLNDKHTLESQNISSGATVHVLRSLNQSKQESSSAHKMEPNEFRQLVLDLRTAVMNPAYRQTIHRLSKPEVFENILAATPGLAEDPIAIAILQDPDLIMQMVEPNTINRVVEAHPALASAASHVAAAVHEESTGSASSAHALASAYLYSLDALSDDDEDMAHFDRTDGLPFGVFPQITQAQLASALAAVGSTPGTSGGSNNSVITHELFSQAMEQAITATSQEGNEAQLQQLRNMGINDEALSLRALEMTNGDVHAALELIFGDFMDTSPRNSSNNN</sequence>
<dbReference type="Gene3D" id="3.10.20.90">
    <property type="entry name" value="Phosphatidylinositol 3-kinase Catalytic Subunit, Chain A, domain 1"/>
    <property type="match status" value="1"/>
</dbReference>
<dbReference type="InterPro" id="IPR047878">
    <property type="entry name" value="UBL7_UBA"/>
</dbReference>
<reference evidence="3" key="2">
    <citation type="submission" date="2015-02" db="UniProtKB">
        <authorList>
            <consortium name="EnsemblMetazoa"/>
        </authorList>
    </citation>
    <scope>IDENTIFICATION</scope>
</reference>
<evidence type="ECO:0000313" key="3">
    <source>
        <dbReference type="EnsemblMetazoa" id="SMAR008017-PA"/>
    </source>
</evidence>
<dbReference type="HOGENOM" id="CLU_036815_2_0_1"/>
<accession>T1J358</accession>
<dbReference type="SMART" id="SM00213">
    <property type="entry name" value="UBQ"/>
    <property type="match status" value="1"/>
</dbReference>
<dbReference type="InterPro" id="IPR015940">
    <property type="entry name" value="UBA"/>
</dbReference>
<dbReference type="CDD" id="cd14326">
    <property type="entry name" value="UBA_UBL7"/>
    <property type="match status" value="1"/>
</dbReference>
<dbReference type="SUPFAM" id="SSF54236">
    <property type="entry name" value="Ubiquitin-like"/>
    <property type="match status" value="1"/>
</dbReference>
<feature type="domain" description="UBA" evidence="1">
    <location>
        <begin position="281"/>
        <end position="322"/>
    </location>
</feature>
<dbReference type="GO" id="GO:0005829">
    <property type="term" value="C:cytosol"/>
    <property type="evidence" value="ECO:0007669"/>
    <property type="project" value="TreeGrafter"/>
</dbReference>
<dbReference type="PANTHER" id="PTHR10677:SF25">
    <property type="entry name" value="UBIQUITIN-LIKE PROTEIN 7"/>
    <property type="match status" value="1"/>
</dbReference>
<dbReference type="PROSITE" id="PS50030">
    <property type="entry name" value="UBA"/>
    <property type="match status" value="1"/>
</dbReference>
<name>T1J358_STRMM</name>
<evidence type="ECO:0000259" key="2">
    <source>
        <dbReference type="PROSITE" id="PS50053"/>
    </source>
</evidence>
<dbReference type="CDD" id="cd17039">
    <property type="entry name" value="Ubl_ubiquitin_like"/>
    <property type="match status" value="1"/>
</dbReference>
<evidence type="ECO:0008006" key="5">
    <source>
        <dbReference type="Google" id="ProtNLM"/>
    </source>
</evidence>
<dbReference type="EnsemblMetazoa" id="SMAR008017-RA">
    <property type="protein sequence ID" value="SMAR008017-PA"/>
    <property type="gene ID" value="SMAR008017"/>
</dbReference>
<dbReference type="PhylomeDB" id="T1J358"/>
<dbReference type="eggNOG" id="KOG0010">
    <property type="taxonomic scope" value="Eukaryota"/>
</dbReference>
<dbReference type="InterPro" id="IPR000626">
    <property type="entry name" value="Ubiquitin-like_dom"/>
</dbReference>
<evidence type="ECO:0000259" key="1">
    <source>
        <dbReference type="PROSITE" id="PS50030"/>
    </source>
</evidence>
<dbReference type="SUPFAM" id="SSF46934">
    <property type="entry name" value="UBA-like"/>
    <property type="match status" value="1"/>
</dbReference>
<dbReference type="GO" id="GO:0031593">
    <property type="term" value="F:polyubiquitin modification-dependent protein binding"/>
    <property type="evidence" value="ECO:0007669"/>
    <property type="project" value="TreeGrafter"/>
</dbReference>
<dbReference type="Pfam" id="PF00240">
    <property type="entry name" value="ubiquitin"/>
    <property type="match status" value="1"/>
</dbReference>
<protein>
    <recommendedName>
        <fullName evidence="5">Ubiquitin-like protein 7</fullName>
    </recommendedName>
</protein>
<dbReference type="Proteomes" id="UP000014500">
    <property type="component" value="Unassembled WGS sequence"/>
</dbReference>